<dbReference type="GO" id="GO:0010181">
    <property type="term" value="F:FMN binding"/>
    <property type="evidence" value="ECO:0007669"/>
    <property type="project" value="TreeGrafter"/>
</dbReference>
<keyword evidence="3" id="KW-1185">Reference proteome</keyword>
<dbReference type="InterPro" id="IPR029039">
    <property type="entry name" value="Flavoprotein-like_sf"/>
</dbReference>
<dbReference type="EMBL" id="FNVT01000044">
    <property type="protein sequence ID" value="SEH03804.1"/>
    <property type="molecule type" value="Genomic_DNA"/>
</dbReference>
<proteinExistence type="predicted"/>
<dbReference type="InterPro" id="IPR050712">
    <property type="entry name" value="NAD(P)H-dep_reductase"/>
</dbReference>
<dbReference type="PANTHER" id="PTHR30543">
    <property type="entry name" value="CHROMATE REDUCTASE"/>
    <property type="match status" value="1"/>
</dbReference>
<reference evidence="2 3" key="1">
    <citation type="submission" date="2016-10" db="EMBL/GenBank/DDBJ databases">
        <authorList>
            <person name="de Groot N.N."/>
        </authorList>
    </citation>
    <scope>NUCLEOTIDE SEQUENCE [LARGE SCALE GENOMIC DNA]</scope>
    <source>
        <strain evidence="2 3">CGMCC 4.7037</strain>
    </source>
</reference>
<protein>
    <submittedName>
        <fullName evidence="2">NAD(P)H-dependent FMN reductase</fullName>
    </submittedName>
</protein>
<dbReference type="SUPFAM" id="SSF52218">
    <property type="entry name" value="Flavoproteins"/>
    <property type="match status" value="1"/>
</dbReference>
<evidence type="ECO:0000313" key="2">
    <source>
        <dbReference type="EMBL" id="SEH03804.1"/>
    </source>
</evidence>
<accession>A0A1H6F499</accession>
<gene>
    <name evidence="2" type="ORF">SAMN05444920_14423</name>
</gene>
<name>A0A1H6F499_9ACTN</name>
<sequence length="175" mass="18649">MRILLICGSVRGGSVNEAMLRTTTVIAPKGVTTSLFQGLATLPHFNPDDDHHPLPPTVIDLRLHIEQADALLFCTPEYAGGLPGPFKNLLDWTVGGVEISDKPCAWINVSIASTGALPAHDSLRRVLGYAGARIVEEACGRIPLPRHLVGPDGLVHDAAIRGELLTKLTALIEIA</sequence>
<dbReference type="AlphaFoldDB" id="A0A1H6F499"/>
<dbReference type="RefSeq" id="WP_268808967.1">
    <property type="nucleotide sequence ID" value="NZ_FNVT01000044.1"/>
</dbReference>
<dbReference type="InterPro" id="IPR005025">
    <property type="entry name" value="FMN_Rdtase-like_dom"/>
</dbReference>
<dbReference type="Gene3D" id="3.40.50.360">
    <property type="match status" value="1"/>
</dbReference>
<dbReference type="Proteomes" id="UP000236732">
    <property type="component" value="Unassembled WGS sequence"/>
</dbReference>
<dbReference type="GO" id="GO:0005829">
    <property type="term" value="C:cytosol"/>
    <property type="evidence" value="ECO:0007669"/>
    <property type="project" value="TreeGrafter"/>
</dbReference>
<dbReference type="GO" id="GO:0016491">
    <property type="term" value="F:oxidoreductase activity"/>
    <property type="evidence" value="ECO:0007669"/>
    <property type="project" value="InterPro"/>
</dbReference>
<feature type="domain" description="NADPH-dependent FMN reductase-like" evidence="1">
    <location>
        <begin position="1"/>
        <end position="137"/>
    </location>
</feature>
<evidence type="ECO:0000259" key="1">
    <source>
        <dbReference type="Pfam" id="PF03358"/>
    </source>
</evidence>
<dbReference type="Pfam" id="PF03358">
    <property type="entry name" value="FMN_red"/>
    <property type="match status" value="1"/>
</dbReference>
<evidence type="ECO:0000313" key="3">
    <source>
        <dbReference type="Proteomes" id="UP000236732"/>
    </source>
</evidence>
<organism evidence="2 3">
    <name type="scientific">Nonomuraea solani</name>
    <dbReference type="NCBI Taxonomy" id="1144553"/>
    <lineage>
        <taxon>Bacteria</taxon>
        <taxon>Bacillati</taxon>
        <taxon>Actinomycetota</taxon>
        <taxon>Actinomycetes</taxon>
        <taxon>Streptosporangiales</taxon>
        <taxon>Streptosporangiaceae</taxon>
        <taxon>Nonomuraea</taxon>
    </lineage>
</organism>
<dbReference type="PANTHER" id="PTHR30543:SF21">
    <property type="entry name" value="NAD(P)H-DEPENDENT FMN REDUCTASE LOT6"/>
    <property type="match status" value="1"/>
</dbReference>